<dbReference type="PANTHER" id="PTHR43028:SF5">
    <property type="entry name" value="3'(2'),5'-BISPHOSPHATE NUCLEOTIDASE 1"/>
    <property type="match status" value="1"/>
</dbReference>
<evidence type="ECO:0000256" key="4">
    <source>
        <dbReference type="HAMAP-Rule" id="MF_02095"/>
    </source>
</evidence>
<keyword evidence="3 4" id="KW-0460">Magnesium</keyword>
<keyword evidence="4" id="KW-0472">Membrane</keyword>
<comment type="cofactor">
    <cofactor evidence="4 5">
        <name>Mg(2+)</name>
        <dbReference type="ChEBI" id="CHEBI:18420"/>
    </cofactor>
</comment>
<dbReference type="GO" id="GO:0050427">
    <property type="term" value="P:3'-phosphoadenosine 5'-phosphosulfate metabolic process"/>
    <property type="evidence" value="ECO:0007669"/>
    <property type="project" value="TreeGrafter"/>
</dbReference>
<evidence type="ECO:0000256" key="1">
    <source>
        <dbReference type="ARBA" id="ARBA00001625"/>
    </source>
</evidence>
<dbReference type="InterPro" id="IPR050725">
    <property type="entry name" value="CysQ/Inositol_MonoPase"/>
</dbReference>
<feature type="binding site" evidence="4">
    <location>
        <position position="87"/>
    </location>
    <ligand>
        <name>Mg(2+)</name>
        <dbReference type="ChEBI" id="CHEBI:18420"/>
        <label>1</label>
    </ligand>
</feature>
<comment type="similarity">
    <text evidence="4">Belongs to the inositol monophosphatase superfamily. CysQ family.</text>
</comment>
<dbReference type="GO" id="GO:0005886">
    <property type="term" value="C:plasma membrane"/>
    <property type="evidence" value="ECO:0007669"/>
    <property type="project" value="UniProtKB-SubCell"/>
</dbReference>
<dbReference type="NCBIfam" id="TIGR01331">
    <property type="entry name" value="bisphos_cysQ"/>
    <property type="match status" value="1"/>
</dbReference>
<reference evidence="6" key="1">
    <citation type="journal article" date="2020" name="mSystems">
        <title>Genome- and Community-Level Interaction Insights into Carbon Utilization and Element Cycling Functions of Hydrothermarchaeota in Hydrothermal Sediment.</title>
        <authorList>
            <person name="Zhou Z."/>
            <person name="Liu Y."/>
            <person name="Xu W."/>
            <person name="Pan J."/>
            <person name="Luo Z.H."/>
            <person name="Li M."/>
        </authorList>
    </citation>
    <scope>NUCLEOTIDE SEQUENCE [LARGE SCALE GENOMIC DNA]</scope>
    <source>
        <strain evidence="6">SpSt-456</strain>
    </source>
</reference>
<feature type="binding site" evidence="4">
    <location>
        <position position="88"/>
    </location>
    <ligand>
        <name>Mg(2+)</name>
        <dbReference type="ChEBI" id="CHEBI:18420"/>
        <label>2</label>
    </ligand>
</feature>
<proteinExistence type="inferred from homology"/>
<feature type="binding site" evidence="5">
    <location>
        <position position="87"/>
    </location>
    <ligand>
        <name>Mg(2+)</name>
        <dbReference type="ChEBI" id="CHEBI:18420"/>
        <label>1</label>
        <note>catalytic</note>
    </ligand>
</feature>
<gene>
    <name evidence="4 6" type="primary">cysQ</name>
    <name evidence="6" type="ORF">ENS06_09585</name>
</gene>
<dbReference type="HAMAP" id="MF_02095">
    <property type="entry name" value="CysQ"/>
    <property type="match status" value="1"/>
</dbReference>
<evidence type="ECO:0000256" key="5">
    <source>
        <dbReference type="PIRSR" id="PIRSR600760-2"/>
    </source>
</evidence>
<feature type="binding site" evidence="4">
    <location>
        <begin position="87"/>
        <end position="90"/>
    </location>
    <ligand>
        <name>substrate</name>
    </ligand>
</feature>
<keyword evidence="4 6" id="KW-0378">Hydrolase</keyword>
<dbReference type="SUPFAM" id="SSF56655">
    <property type="entry name" value="Carbohydrate phosphatase"/>
    <property type="match status" value="1"/>
</dbReference>
<dbReference type="PROSITE" id="PS00629">
    <property type="entry name" value="IMP_1"/>
    <property type="match status" value="1"/>
</dbReference>
<dbReference type="Pfam" id="PF00459">
    <property type="entry name" value="Inositol_P"/>
    <property type="match status" value="1"/>
</dbReference>
<evidence type="ECO:0000256" key="3">
    <source>
        <dbReference type="ARBA" id="ARBA00022842"/>
    </source>
</evidence>
<feature type="binding site" evidence="4">
    <location>
        <position position="85"/>
    </location>
    <ligand>
        <name>Mg(2+)</name>
        <dbReference type="ChEBI" id="CHEBI:18420"/>
        <label>2</label>
    </ligand>
</feature>
<comment type="catalytic activity">
    <reaction evidence="1 4">
        <text>adenosine 3',5'-bisphosphate + H2O = AMP + phosphate</text>
        <dbReference type="Rhea" id="RHEA:10040"/>
        <dbReference type="ChEBI" id="CHEBI:15377"/>
        <dbReference type="ChEBI" id="CHEBI:43474"/>
        <dbReference type="ChEBI" id="CHEBI:58343"/>
        <dbReference type="ChEBI" id="CHEBI:456215"/>
        <dbReference type="EC" id="3.1.3.7"/>
    </reaction>
</comment>
<dbReference type="InterPro" id="IPR020583">
    <property type="entry name" value="Inositol_monoP_metal-BS"/>
</dbReference>
<feature type="binding site" evidence="4">
    <location>
        <position position="211"/>
    </location>
    <ligand>
        <name>substrate</name>
    </ligand>
</feature>
<protein>
    <recommendedName>
        <fullName evidence="4">3'(2'),5'-bisphosphate nucleotidase CysQ</fullName>
        <ecNumber evidence="4">3.1.3.7</ecNumber>
    </recommendedName>
    <alternativeName>
        <fullName evidence="4">3'(2'),5-bisphosphonucleoside 3'(2')-phosphohydrolase</fullName>
    </alternativeName>
    <alternativeName>
        <fullName evidence="4">3'-phosphoadenosine 5'-phosphate phosphatase</fullName>
        <shortName evidence="4">PAP phosphatase</shortName>
    </alternativeName>
</protein>
<feature type="binding site" evidence="5">
    <location>
        <position position="85"/>
    </location>
    <ligand>
        <name>Mg(2+)</name>
        <dbReference type="ChEBI" id="CHEBI:18420"/>
        <label>1</label>
        <note>catalytic</note>
    </ligand>
</feature>
<keyword evidence="2 4" id="KW-0479">Metal-binding</keyword>
<sequence>MHPWATELEKLIRSAGEAVLDVYHSAFAVTTKEDRTPLTLADQRSHAVLAEGLRRIAADIPVLSEEGAHIPYEERRSWRRFWLVDPLDGTKEFIKRNGEFTINVALIEGDRPVLGLVLVPDQDRLFIGDVHNGCVEKNRDGARPLRIQAPDPSKPFVVVATRSHPTADMEAFFRHLPPHERLPRGSALKFCAVASGEAHCYPRFGPTWEWDTGAGHAVVEAAGGVVVDPQGKPLSYNKPDLVNGYFLVGPSLAWMEAAGVLAAASKALAA</sequence>
<dbReference type="GO" id="GO:0000287">
    <property type="term" value="F:magnesium ion binding"/>
    <property type="evidence" value="ECO:0007669"/>
    <property type="project" value="UniProtKB-UniRule"/>
</dbReference>
<dbReference type="Gene3D" id="3.40.190.80">
    <property type="match status" value="1"/>
</dbReference>
<dbReference type="PRINTS" id="PR00377">
    <property type="entry name" value="IMPHPHTASES"/>
</dbReference>
<dbReference type="EC" id="3.1.3.7" evidence="4"/>
<dbReference type="Gene3D" id="3.30.540.10">
    <property type="entry name" value="Fructose-1,6-Bisphosphatase, subunit A, domain 1"/>
    <property type="match status" value="1"/>
</dbReference>
<organism evidence="6">
    <name type="scientific">Desulfacinum infernum</name>
    <dbReference type="NCBI Taxonomy" id="35837"/>
    <lineage>
        <taxon>Bacteria</taxon>
        <taxon>Pseudomonadati</taxon>
        <taxon>Thermodesulfobacteriota</taxon>
        <taxon>Syntrophobacteria</taxon>
        <taxon>Syntrophobacterales</taxon>
        <taxon>Syntrophobacteraceae</taxon>
        <taxon>Desulfacinum</taxon>
    </lineage>
</organism>
<dbReference type="GO" id="GO:0000103">
    <property type="term" value="P:sulfate assimilation"/>
    <property type="evidence" value="ECO:0007669"/>
    <property type="project" value="TreeGrafter"/>
</dbReference>
<feature type="binding site" evidence="5">
    <location>
        <position position="211"/>
    </location>
    <ligand>
        <name>Mg(2+)</name>
        <dbReference type="ChEBI" id="CHEBI:18420"/>
        <label>1</label>
        <note>catalytic</note>
    </ligand>
</feature>
<dbReference type="PANTHER" id="PTHR43028">
    <property type="entry name" value="3'(2'),5'-BISPHOSPHATE NUCLEOTIDASE 1"/>
    <property type="match status" value="1"/>
</dbReference>
<comment type="subcellular location">
    <subcellularLocation>
        <location evidence="4">Cell membrane</location>
        <topology evidence="4">Peripheral membrane protein</topology>
        <orientation evidence="4">Cytoplasmic side</orientation>
    </subcellularLocation>
</comment>
<dbReference type="InterPro" id="IPR000760">
    <property type="entry name" value="Inositol_monophosphatase-like"/>
</dbReference>
<evidence type="ECO:0000256" key="2">
    <source>
        <dbReference type="ARBA" id="ARBA00022723"/>
    </source>
</evidence>
<feature type="binding site" evidence="5">
    <location>
        <position position="65"/>
    </location>
    <ligand>
        <name>Mg(2+)</name>
        <dbReference type="ChEBI" id="CHEBI:18420"/>
        <label>1</label>
        <note>catalytic</note>
    </ligand>
</feature>
<evidence type="ECO:0000313" key="6">
    <source>
        <dbReference type="EMBL" id="HFK97556.1"/>
    </source>
</evidence>
<feature type="binding site" evidence="5">
    <location>
        <position position="88"/>
    </location>
    <ligand>
        <name>Mg(2+)</name>
        <dbReference type="ChEBI" id="CHEBI:18420"/>
        <label>1</label>
        <note>catalytic</note>
    </ligand>
</feature>
<feature type="binding site" evidence="4">
    <location>
        <position position="65"/>
    </location>
    <ligand>
        <name>Mg(2+)</name>
        <dbReference type="ChEBI" id="CHEBI:18420"/>
        <label>1</label>
    </ligand>
</feature>
<dbReference type="EMBL" id="DSTK01000027">
    <property type="protein sequence ID" value="HFK97556.1"/>
    <property type="molecule type" value="Genomic_DNA"/>
</dbReference>
<name>A0A832A433_9BACT</name>
<feature type="binding site" evidence="4">
    <location>
        <position position="211"/>
    </location>
    <ligand>
        <name>Mg(2+)</name>
        <dbReference type="ChEBI" id="CHEBI:18420"/>
        <label>2</label>
    </ligand>
</feature>
<dbReference type="GO" id="GO:0008441">
    <property type="term" value="F:3'(2'),5'-bisphosphate nucleotidase activity"/>
    <property type="evidence" value="ECO:0007669"/>
    <property type="project" value="UniProtKB-UniRule"/>
</dbReference>
<dbReference type="CDD" id="cd01638">
    <property type="entry name" value="CysQ"/>
    <property type="match status" value="1"/>
</dbReference>
<dbReference type="AlphaFoldDB" id="A0A832A433"/>
<comment type="function">
    <text evidence="4">Converts adenosine-3',5'-bisphosphate (PAP) to AMP.</text>
</comment>
<keyword evidence="4" id="KW-1003">Cell membrane</keyword>
<dbReference type="InterPro" id="IPR006240">
    <property type="entry name" value="CysQ"/>
</dbReference>
<accession>A0A832A433</accession>
<feature type="binding site" evidence="4">
    <location>
        <position position="85"/>
    </location>
    <ligand>
        <name>Mg(2+)</name>
        <dbReference type="ChEBI" id="CHEBI:18420"/>
        <label>1</label>
    </ligand>
</feature>
<feature type="binding site" evidence="4">
    <location>
        <position position="65"/>
    </location>
    <ligand>
        <name>substrate</name>
    </ligand>
</feature>
<comment type="caution">
    <text evidence="6">The sequence shown here is derived from an EMBL/GenBank/DDBJ whole genome shotgun (WGS) entry which is preliminary data.</text>
</comment>